<dbReference type="InterPro" id="IPR050111">
    <property type="entry name" value="C-type_lectin/snaclec_domain"/>
</dbReference>
<feature type="chain" id="PRO_5012918037" description="C-type lectin domain-containing protein" evidence="2">
    <location>
        <begin position="20"/>
        <end position="167"/>
    </location>
</feature>
<gene>
    <name evidence="4" type="ORF">TSAR_005355</name>
</gene>
<accession>A0A232EWC0</accession>
<dbReference type="CDD" id="cd00037">
    <property type="entry name" value="CLECT"/>
    <property type="match status" value="1"/>
</dbReference>
<evidence type="ECO:0000256" key="1">
    <source>
        <dbReference type="ARBA" id="ARBA00023157"/>
    </source>
</evidence>
<protein>
    <recommendedName>
        <fullName evidence="3">C-type lectin domain-containing protein</fullName>
    </recommendedName>
</protein>
<dbReference type="SUPFAM" id="SSF56436">
    <property type="entry name" value="C-type lectin-like"/>
    <property type="match status" value="1"/>
</dbReference>
<evidence type="ECO:0000259" key="3">
    <source>
        <dbReference type="PROSITE" id="PS50041"/>
    </source>
</evidence>
<dbReference type="Gene3D" id="3.10.100.10">
    <property type="entry name" value="Mannose-Binding Protein A, subunit A"/>
    <property type="match status" value="1"/>
</dbReference>
<dbReference type="InterPro" id="IPR016187">
    <property type="entry name" value="CTDL_fold"/>
</dbReference>
<evidence type="ECO:0000313" key="5">
    <source>
        <dbReference type="Proteomes" id="UP000215335"/>
    </source>
</evidence>
<dbReference type="EMBL" id="NNAY01001885">
    <property type="protein sequence ID" value="OXU22647.1"/>
    <property type="molecule type" value="Genomic_DNA"/>
</dbReference>
<evidence type="ECO:0000313" key="4">
    <source>
        <dbReference type="EMBL" id="OXU22647.1"/>
    </source>
</evidence>
<dbReference type="SMART" id="SM00034">
    <property type="entry name" value="CLECT"/>
    <property type="match status" value="1"/>
</dbReference>
<proteinExistence type="predicted"/>
<feature type="domain" description="C-type lectin" evidence="3">
    <location>
        <begin position="45"/>
        <end position="164"/>
    </location>
</feature>
<dbReference type="OrthoDB" id="7357196at2759"/>
<name>A0A232EWC0_9HYME</name>
<dbReference type="InterPro" id="IPR016186">
    <property type="entry name" value="C-type_lectin-like/link_sf"/>
</dbReference>
<dbReference type="Pfam" id="PF00059">
    <property type="entry name" value="Lectin_C"/>
    <property type="match status" value="1"/>
</dbReference>
<sequence length="167" mass="18487">MKTSFVLTCIVLCAVDILSVNVGANITKSCKLPDSYVLVPGHGAYKLHTNLVTWDSARKSCVEEGAHLAIVDSPTELTIFQIYRSTNNLKSDSKGIWLGYHNQFELRQWITVLDEPFVAGKNVGWTPLIPNMPDNYGGNQHCARLIDGGLDDIECLGKYPYICEIAL</sequence>
<keyword evidence="5" id="KW-1185">Reference proteome</keyword>
<reference evidence="4 5" key="1">
    <citation type="journal article" date="2017" name="Curr. Biol.">
        <title>The Evolution of Venom by Co-option of Single-Copy Genes.</title>
        <authorList>
            <person name="Martinson E.O."/>
            <person name="Mrinalini"/>
            <person name="Kelkar Y.D."/>
            <person name="Chang C.H."/>
            <person name="Werren J.H."/>
        </authorList>
    </citation>
    <scope>NUCLEOTIDE SEQUENCE [LARGE SCALE GENOMIC DNA]</scope>
    <source>
        <strain evidence="4 5">Alberta</strain>
        <tissue evidence="4">Whole body</tissue>
    </source>
</reference>
<feature type="signal peptide" evidence="2">
    <location>
        <begin position="1"/>
        <end position="19"/>
    </location>
</feature>
<dbReference type="PROSITE" id="PS50041">
    <property type="entry name" value="C_TYPE_LECTIN_2"/>
    <property type="match status" value="1"/>
</dbReference>
<dbReference type="InterPro" id="IPR001304">
    <property type="entry name" value="C-type_lectin-like"/>
</dbReference>
<dbReference type="PANTHER" id="PTHR22803">
    <property type="entry name" value="MANNOSE, PHOSPHOLIPASE, LECTIN RECEPTOR RELATED"/>
    <property type="match status" value="1"/>
</dbReference>
<evidence type="ECO:0000256" key="2">
    <source>
        <dbReference type="SAM" id="SignalP"/>
    </source>
</evidence>
<dbReference type="AlphaFoldDB" id="A0A232EWC0"/>
<keyword evidence="1" id="KW-1015">Disulfide bond</keyword>
<organism evidence="4 5">
    <name type="scientific">Trichomalopsis sarcophagae</name>
    <dbReference type="NCBI Taxonomy" id="543379"/>
    <lineage>
        <taxon>Eukaryota</taxon>
        <taxon>Metazoa</taxon>
        <taxon>Ecdysozoa</taxon>
        <taxon>Arthropoda</taxon>
        <taxon>Hexapoda</taxon>
        <taxon>Insecta</taxon>
        <taxon>Pterygota</taxon>
        <taxon>Neoptera</taxon>
        <taxon>Endopterygota</taxon>
        <taxon>Hymenoptera</taxon>
        <taxon>Apocrita</taxon>
        <taxon>Proctotrupomorpha</taxon>
        <taxon>Chalcidoidea</taxon>
        <taxon>Pteromalidae</taxon>
        <taxon>Pteromalinae</taxon>
        <taxon>Trichomalopsis</taxon>
    </lineage>
</organism>
<comment type="caution">
    <text evidence="4">The sequence shown here is derived from an EMBL/GenBank/DDBJ whole genome shotgun (WGS) entry which is preliminary data.</text>
</comment>
<dbReference type="InterPro" id="IPR018378">
    <property type="entry name" value="C-type_lectin_CS"/>
</dbReference>
<dbReference type="PROSITE" id="PS00615">
    <property type="entry name" value="C_TYPE_LECTIN_1"/>
    <property type="match status" value="1"/>
</dbReference>
<keyword evidence="2" id="KW-0732">Signal</keyword>
<dbReference type="Proteomes" id="UP000215335">
    <property type="component" value="Unassembled WGS sequence"/>
</dbReference>